<keyword evidence="3" id="KW-0722">Serine protease inhibitor</keyword>
<evidence type="ECO:0000256" key="1">
    <source>
        <dbReference type="ARBA" id="ARBA00008210"/>
    </source>
</evidence>
<dbReference type="GO" id="GO:0004867">
    <property type="term" value="F:serine-type endopeptidase inhibitor activity"/>
    <property type="evidence" value="ECO:0007669"/>
    <property type="project" value="UniProtKB-KW"/>
</dbReference>
<evidence type="ECO:0000313" key="4">
    <source>
        <dbReference type="EMBL" id="CAK9146378.1"/>
    </source>
</evidence>
<dbReference type="SUPFAM" id="SSF54654">
    <property type="entry name" value="CI-2 family of serine protease inhibitors"/>
    <property type="match status" value="1"/>
</dbReference>
<reference evidence="5 6" key="1">
    <citation type="submission" date="2024-02" db="EMBL/GenBank/DDBJ databases">
        <authorList>
            <person name="Vignale AGUSTIN F."/>
            <person name="Sosa J E."/>
            <person name="Modenutti C."/>
        </authorList>
    </citation>
    <scope>NUCLEOTIDE SEQUENCE [LARGE SCALE GENOMIC DNA]</scope>
</reference>
<name>A0ABC8TF04_9AQUA</name>
<dbReference type="Pfam" id="PF00280">
    <property type="entry name" value="potato_inhibit"/>
    <property type="match status" value="1"/>
</dbReference>
<evidence type="ECO:0000256" key="3">
    <source>
        <dbReference type="ARBA" id="ARBA00022900"/>
    </source>
</evidence>
<accession>A0ABC8TF04</accession>
<dbReference type="EMBL" id="CAUOFW020001568">
    <property type="protein sequence ID" value="CAK9146378.1"/>
    <property type="molecule type" value="Genomic_DNA"/>
</dbReference>
<evidence type="ECO:0000313" key="6">
    <source>
        <dbReference type="Proteomes" id="UP001642360"/>
    </source>
</evidence>
<dbReference type="InterPro" id="IPR036354">
    <property type="entry name" value="Prot_inh_pot1_sf"/>
</dbReference>
<evidence type="ECO:0000313" key="5">
    <source>
        <dbReference type="EMBL" id="CAK9167963.1"/>
    </source>
</evidence>
<dbReference type="Gene3D" id="3.30.10.10">
    <property type="entry name" value="Trypsin Inhibitor V, subunit A"/>
    <property type="match status" value="1"/>
</dbReference>
<protein>
    <submittedName>
        <fullName evidence="5">Uncharacterized protein</fullName>
    </submittedName>
</protein>
<comment type="caution">
    <text evidence="5">The sequence shown here is derived from an EMBL/GenBank/DDBJ whole genome shotgun (WGS) entry which is preliminary data.</text>
</comment>
<sequence>MSSECKGKSSWPELVGVKGEIAAATIEKENPFVTATIVPPGTSVLPVILCDNVNVFVDENGIVTSTPIIG</sequence>
<evidence type="ECO:0000256" key="2">
    <source>
        <dbReference type="ARBA" id="ARBA00022690"/>
    </source>
</evidence>
<organism evidence="5 6">
    <name type="scientific">Ilex paraguariensis</name>
    <name type="common">yerba mate</name>
    <dbReference type="NCBI Taxonomy" id="185542"/>
    <lineage>
        <taxon>Eukaryota</taxon>
        <taxon>Viridiplantae</taxon>
        <taxon>Streptophyta</taxon>
        <taxon>Embryophyta</taxon>
        <taxon>Tracheophyta</taxon>
        <taxon>Spermatophyta</taxon>
        <taxon>Magnoliopsida</taxon>
        <taxon>eudicotyledons</taxon>
        <taxon>Gunneridae</taxon>
        <taxon>Pentapetalae</taxon>
        <taxon>asterids</taxon>
        <taxon>campanulids</taxon>
        <taxon>Aquifoliales</taxon>
        <taxon>Aquifoliaceae</taxon>
        <taxon>Ilex</taxon>
    </lineage>
</organism>
<dbReference type="PANTHER" id="PTHR33091">
    <property type="entry name" value="PROTEIN, PUTATIVE, EXPRESSED-RELATED"/>
    <property type="match status" value="1"/>
</dbReference>
<dbReference type="InterPro" id="IPR000864">
    <property type="entry name" value="Prot_inh_pot1"/>
</dbReference>
<dbReference type="AlphaFoldDB" id="A0ABC8TF04"/>
<dbReference type="PROSITE" id="PS00285">
    <property type="entry name" value="POTATO_INHIBITOR"/>
    <property type="match status" value="1"/>
</dbReference>
<proteinExistence type="inferred from homology"/>
<dbReference type="PANTHER" id="PTHR33091:SF94">
    <property type="entry name" value="PROTEASE INHIBITOR PROTEIN"/>
    <property type="match status" value="1"/>
</dbReference>
<keyword evidence="6" id="KW-1185">Reference proteome</keyword>
<dbReference type="Proteomes" id="UP001642360">
    <property type="component" value="Unassembled WGS sequence"/>
</dbReference>
<gene>
    <name evidence="4" type="ORF">ILEXP_LOCUS14221</name>
    <name evidence="5" type="ORF">ILEXP_LOCUS37282</name>
</gene>
<comment type="similarity">
    <text evidence="1">Belongs to the protease inhibitor I13 (potato type I serine protease inhibitor) family.</text>
</comment>
<keyword evidence="2" id="KW-0646">Protease inhibitor</keyword>
<dbReference type="EMBL" id="CAUOFW020004969">
    <property type="protein sequence ID" value="CAK9167963.1"/>
    <property type="molecule type" value="Genomic_DNA"/>
</dbReference>